<dbReference type="EMBL" id="JAADJZ010000022">
    <property type="protein sequence ID" value="KAF2867756.1"/>
    <property type="molecule type" value="Genomic_DNA"/>
</dbReference>
<name>A0A7C8M3I9_9PLEO</name>
<evidence type="ECO:0000256" key="1">
    <source>
        <dbReference type="SAM" id="MobiDB-lite"/>
    </source>
</evidence>
<dbReference type="Proteomes" id="UP000481861">
    <property type="component" value="Unassembled WGS sequence"/>
</dbReference>
<proteinExistence type="predicted"/>
<dbReference type="AlphaFoldDB" id="A0A7C8M3I9"/>
<comment type="caution">
    <text evidence="2">The sequence shown here is derived from an EMBL/GenBank/DDBJ whole genome shotgun (WGS) entry which is preliminary data.</text>
</comment>
<sequence>MPGQRSPAPAPALQALLQQHHRAAVIGPRSKQDGQAAGCAGPVWAISSPPYCAVALLVSTCSLRHCYDAVGALHRERPAPNVTIVPRVWCWPWAAAAHDRSRMSRFQASYSTSTQPLQSVSLLPVNSYAQVSNEAGKNRDSPRGRGTSVAHTTPNHRTMFRANNTTYGTLSLPASFVTCGGIVVSWNCLFAGLIELDDVCQDSAPVRPRSAQVVSRGRGVFSHTTPWPKRSIPACIGRPLAAGLACRPRALADALSCIALRGTSSADNTPRLVLKRPTCFDAPQSIVYLGLLSSIRAASGSSKHSAISYRCSSDATPKMGDCSAAHYAAKSPGMCPTSIMWGCSISPTPDKCPTQKGVSKSNVRVQGALCW</sequence>
<evidence type="ECO:0000313" key="2">
    <source>
        <dbReference type="EMBL" id="KAF2867756.1"/>
    </source>
</evidence>
<organism evidence="2 3">
    <name type="scientific">Massariosphaeria phaeospora</name>
    <dbReference type="NCBI Taxonomy" id="100035"/>
    <lineage>
        <taxon>Eukaryota</taxon>
        <taxon>Fungi</taxon>
        <taxon>Dikarya</taxon>
        <taxon>Ascomycota</taxon>
        <taxon>Pezizomycotina</taxon>
        <taxon>Dothideomycetes</taxon>
        <taxon>Pleosporomycetidae</taxon>
        <taxon>Pleosporales</taxon>
        <taxon>Pleosporales incertae sedis</taxon>
        <taxon>Massariosphaeria</taxon>
    </lineage>
</organism>
<reference evidence="2 3" key="1">
    <citation type="submission" date="2020-01" db="EMBL/GenBank/DDBJ databases">
        <authorList>
            <consortium name="DOE Joint Genome Institute"/>
            <person name="Haridas S."/>
            <person name="Albert R."/>
            <person name="Binder M."/>
            <person name="Bloem J."/>
            <person name="Labutti K."/>
            <person name="Salamov A."/>
            <person name="Andreopoulos B."/>
            <person name="Baker S.E."/>
            <person name="Barry K."/>
            <person name="Bills G."/>
            <person name="Bluhm B.H."/>
            <person name="Cannon C."/>
            <person name="Castanera R."/>
            <person name="Culley D.E."/>
            <person name="Daum C."/>
            <person name="Ezra D."/>
            <person name="Gonzalez J.B."/>
            <person name="Henrissat B."/>
            <person name="Kuo A."/>
            <person name="Liang C."/>
            <person name="Lipzen A."/>
            <person name="Lutzoni F."/>
            <person name="Magnuson J."/>
            <person name="Mondo S."/>
            <person name="Nolan M."/>
            <person name="Ohm R."/>
            <person name="Pangilinan J."/>
            <person name="Park H.-J.H."/>
            <person name="Ramirez L."/>
            <person name="Alfaro M."/>
            <person name="Sun H."/>
            <person name="Tritt A."/>
            <person name="Yoshinaga Y."/>
            <person name="Zwiers L.-H.L."/>
            <person name="Turgeon B.G."/>
            <person name="Goodwin S.B."/>
            <person name="Spatafora J.W."/>
            <person name="Crous P.W."/>
            <person name="Grigoriev I.V."/>
        </authorList>
    </citation>
    <scope>NUCLEOTIDE SEQUENCE [LARGE SCALE GENOMIC DNA]</scope>
    <source>
        <strain evidence="2 3">CBS 611.86</strain>
    </source>
</reference>
<accession>A0A7C8M3I9</accession>
<evidence type="ECO:0000313" key="3">
    <source>
        <dbReference type="Proteomes" id="UP000481861"/>
    </source>
</evidence>
<feature type="region of interest" description="Disordered" evidence="1">
    <location>
        <begin position="133"/>
        <end position="154"/>
    </location>
</feature>
<gene>
    <name evidence="2" type="ORF">BDV95DRAFT_646770</name>
</gene>
<protein>
    <submittedName>
        <fullName evidence="2">Uncharacterized protein</fullName>
    </submittedName>
</protein>
<keyword evidence="3" id="KW-1185">Reference proteome</keyword>